<evidence type="ECO:0008006" key="4">
    <source>
        <dbReference type="Google" id="ProtNLM"/>
    </source>
</evidence>
<keyword evidence="3" id="KW-1185">Reference proteome</keyword>
<dbReference type="Proteomes" id="UP001501638">
    <property type="component" value="Unassembled WGS sequence"/>
</dbReference>
<evidence type="ECO:0000313" key="2">
    <source>
        <dbReference type="EMBL" id="GAA2443054.1"/>
    </source>
</evidence>
<gene>
    <name evidence="2" type="ORF">GCM10010405_28230</name>
</gene>
<sequence>MALKDATSPHRAPRPASSGPVDVERAEAALVEHYPRLVRLAYLVLPPSSGRHRRVRVAHAVAQRSLPRGRGARDVPAPVRAPDAPDAAYALLRLRVLRAALAAARPRGLLGGIVRPVVPWPPLVLGLRLSPRPGGADALALERALSEVSAAARAAYALRRLEGLTDEDAARLLAAAGAADPRAALAEADGVRAPAGSRDRSPLESAEFDPCTLRARPTDLMRRRQNARAAAVAGCALAVCGALLGLPGDGWGPDGAAAPVYARNPAAERALDPERLVRAEAGAWRRSARTDFSVWPARGGLTGDTGLLRRALAVWARPGSEVRVTATPGTPTGPAAGPAHLLYAGEVDGSSVVVLHDGLRVVRYAEPAGGRTGPVALDFARTDGADAASAGALVVARVDGAARYLTAPWITDVSVVDLLDPADAGRPVERSADGLTAPVAGPPLTGSPCGAWPALRLTPHGGVDGRSGARGAGPYLLTDLGELNPVRLTYGAPGGAVDAGAAGEAARTALARTVCRLPALAGGGVRAVNTWGFAEQLLPEGAGRARWVCTRADTWRGAGSRVLAQFLAPASEPDAPGAVVAQTGDGPACGVREERVLGGALWKSPSGAWYLLAAGSDEVASISVTGGVTHRAVGRTLAVAAEKDARVELSASLVDGGRLAALH</sequence>
<reference evidence="2 3" key="1">
    <citation type="journal article" date="2019" name="Int. J. Syst. Evol. Microbiol.">
        <title>The Global Catalogue of Microorganisms (GCM) 10K type strain sequencing project: providing services to taxonomists for standard genome sequencing and annotation.</title>
        <authorList>
            <consortium name="The Broad Institute Genomics Platform"/>
            <consortium name="The Broad Institute Genome Sequencing Center for Infectious Disease"/>
            <person name="Wu L."/>
            <person name="Ma J."/>
        </authorList>
    </citation>
    <scope>NUCLEOTIDE SEQUENCE [LARGE SCALE GENOMIC DNA]</scope>
    <source>
        <strain evidence="2 3">JCM 6305</strain>
    </source>
</reference>
<evidence type="ECO:0000313" key="3">
    <source>
        <dbReference type="Proteomes" id="UP001501638"/>
    </source>
</evidence>
<comment type="caution">
    <text evidence="2">The sequence shown here is derived from an EMBL/GenBank/DDBJ whole genome shotgun (WGS) entry which is preliminary data.</text>
</comment>
<protein>
    <recommendedName>
        <fullName evidence="4">DNA-directed RNA polymerase specialized sigma24 family protein</fullName>
    </recommendedName>
</protein>
<name>A0ABN3K074_9ACTN</name>
<organism evidence="2 3">
    <name type="scientific">Streptomyces macrosporus</name>
    <dbReference type="NCBI Taxonomy" id="44032"/>
    <lineage>
        <taxon>Bacteria</taxon>
        <taxon>Bacillati</taxon>
        <taxon>Actinomycetota</taxon>
        <taxon>Actinomycetes</taxon>
        <taxon>Kitasatosporales</taxon>
        <taxon>Streptomycetaceae</taxon>
        <taxon>Streptomyces</taxon>
    </lineage>
</organism>
<proteinExistence type="predicted"/>
<evidence type="ECO:0000256" key="1">
    <source>
        <dbReference type="SAM" id="MobiDB-lite"/>
    </source>
</evidence>
<feature type="region of interest" description="Disordered" evidence="1">
    <location>
        <begin position="1"/>
        <end position="21"/>
    </location>
</feature>
<accession>A0ABN3K074</accession>
<dbReference type="EMBL" id="BAAASZ010000020">
    <property type="protein sequence ID" value="GAA2443054.1"/>
    <property type="molecule type" value="Genomic_DNA"/>
</dbReference>
<dbReference type="RefSeq" id="WP_344322655.1">
    <property type="nucleotide sequence ID" value="NZ_BAAASZ010000020.1"/>
</dbReference>